<evidence type="ECO:0000313" key="2">
    <source>
        <dbReference type="Proteomes" id="UP001498476"/>
    </source>
</evidence>
<dbReference type="EMBL" id="JAZAVJ010000309">
    <property type="protein sequence ID" value="KAK7398742.1"/>
    <property type="molecule type" value="Genomic_DNA"/>
</dbReference>
<evidence type="ECO:0000313" key="1">
    <source>
        <dbReference type="EMBL" id="KAK7398742.1"/>
    </source>
</evidence>
<dbReference type="Proteomes" id="UP001498476">
    <property type="component" value="Unassembled WGS sequence"/>
</dbReference>
<organism evidence="1 2">
    <name type="scientific">Neonectria punicea</name>
    <dbReference type="NCBI Taxonomy" id="979145"/>
    <lineage>
        <taxon>Eukaryota</taxon>
        <taxon>Fungi</taxon>
        <taxon>Dikarya</taxon>
        <taxon>Ascomycota</taxon>
        <taxon>Pezizomycotina</taxon>
        <taxon>Sordariomycetes</taxon>
        <taxon>Hypocreomycetidae</taxon>
        <taxon>Hypocreales</taxon>
        <taxon>Nectriaceae</taxon>
        <taxon>Neonectria</taxon>
    </lineage>
</organism>
<name>A0ABR1GKD0_9HYPO</name>
<keyword evidence="2" id="KW-1185">Reference proteome</keyword>
<reference evidence="1 2" key="1">
    <citation type="journal article" date="2025" name="Microbiol. Resour. Announc.">
        <title>Draft genome sequences for Neonectria magnoliae and Neonectria punicea, canker pathogens of Liriodendron tulipifera and Acer saccharum in West Virginia.</title>
        <authorList>
            <person name="Petronek H.M."/>
            <person name="Kasson M.T."/>
            <person name="Metheny A.M."/>
            <person name="Stauder C.M."/>
            <person name="Lovett B."/>
            <person name="Lynch S.C."/>
            <person name="Garnas J.R."/>
            <person name="Kasson L.R."/>
            <person name="Stajich J.E."/>
        </authorList>
    </citation>
    <scope>NUCLEOTIDE SEQUENCE [LARGE SCALE GENOMIC DNA]</scope>
    <source>
        <strain evidence="1 2">NRRL 64653</strain>
    </source>
</reference>
<sequence>MSTINVVRFFTYPTMTLKPGQLQQLVNLAYLTTRDRKLYPKEILIRYDTETLIPSDVDIESDTYVVVEEKDGKRPKGKGTKKGRK</sequence>
<comment type="caution">
    <text evidence="1">The sequence shown here is derived from an EMBL/GenBank/DDBJ whole genome shotgun (WGS) entry which is preliminary data.</text>
</comment>
<accession>A0ABR1GKD0</accession>
<protein>
    <submittedName>
        <fullName evidence="1">Uncharacterized protein</fullName>
    </submittedName>
</protein>
<gene>
    <name evidence="1" type="ORF">QQX98_011886</name>
</gene>
<proteinExistence type="predicted"/>